<dbReference type="STRING" id="592026.GCWU0000282_002106"/>
<reference evidence="2 3" key="1">
    <citation type="submission" date="2013-06" db="EMBL/GenBank/DDBJ databases">
        <authorList>
            <person name="Weinstock G."/>
            <person name="Sodergren E."/>
            <person name="Clifton S."/>
            <person name="Fulton L."/>
            <person name="Fulton B."/>
            <person name="Courtney L."/>
            <person name="Fronick C."/>
            <person name="Harrison M."/>
            <person name="Strong C."/>
            <person name="Farmer C."/>
            <person name="Delahaunty K."/>
            <person name="Markovic C."/>
            <person name="Hall O."/>
            <person name="Minx P."/>
            <person name="Tomlinson C."/>
            <person name="Mitreva M."/>
            <person name="Nelson J."/>
            <person name="Hou S."/>
            <person name="Wollam A."/>
            <person name="Pepin K.H."/>
            <person name="Johnson M."/>
            <person name="Bhonagiri V."/>
            <person name="Nash W.E."/>
            <person name="Warren W."/>
            <person name="Chinwalla A."/>
            <person name="Mardis E.R."/>
            <person name="Wilson R.K."/>
        </authorList>
    </citation>
    <scope>NUCLEOTIDE SEQUENCE [LARGE SCALE GENOMIC DNA]</scope>
    <source>
        <strain evidence="2 3">ATCC 51271</strain>
    </source>
</reference>
<gene>
    <name evidence="2" type="ORF">GCWU0000282_002106</name>
</gene>
<dbReference type="eggNOG" id="ENOG50316Y8">
    <property type="taxonomic scope" value="Bacteria"/>
</dbReference>
<feature type="compositionally biased region" description="Polar residues" evidence="1">
    <location>
        <begin position="53"/>
        <end position="67"/>
    </location>
</feature>
<protein>
    <submittedName>
        <fullName evidence="2">Uncharacterized protein</fullName>
    </submittedName>
</protein>
<proteinExistence type="predicted"/>
<sequence>MKITISKQCKICYNKEVKPMKSIRKICLTVLSLVAVIIVFTACGNSKDKEKSQNSGSKDLVRSSVSGEKTENEDNNLNSTVDATVGDAGSTNAATPSEDTKSEVKKTRMVKVDDRLYMDMGYVLSALKSGKEDGEILTSNDEAPEKNDESNFGTGYKYQKDDIKYLYVEIDNKWQVFQDIAISSWIIPEGVAHFDAEIIEGDSERTLVKITDLPKEFGYIFGDKKTEEIKPVQIIIKDSVMLNGIKGLKSSELKGKKIKVWFDGEIKGDKSEMSNPIELGEVYEVSILEEEK</sequence>
<evidence type="ECO:0000313" key="3">
    <source>
        <dbReference type="Proteomes" id="UP000018227"/>
    </source>
</evidence>
<dbReference type="EMBL" id="ACIL03000013">
    <property type="protein sequence ID" value="ESL03232.1"/>
    <property type="molecule type" value="Genomic_DNA"/>
</dbReference>
<evidence type="ECO:0000256" key="1">
    <source>
        <dbReference type="SAM" id="MobiDB-lite"/>
    </source>
</evidence>
<feature type="region of interest" description="Disordered" evidence="1">
    <location>
        <begin position="47"/>
        <end position="105"/>
    </location>
</feature>
<comment type="caution">
    <text evidence="2">The sequence shown here is derived from an EMBL/GenBank/DDBJ whole genome shotgun (WGS) entry which is preliminary data.</text>
</comment>
<dbReference type="Proteomes" id="UP000018227">
    <property type="component" value="Unassembled WGS sequence"/>
</dbReference>
<name>V2Y566_9FIRM</name>
<dbReference type="HOGENOM" id="CLU_091664_0_0_9"/>
<keyword evidence="3" id="KW-1185">Reference proteome</keyword>
<organism evidence="2 3">
    <name type="scientific">Catonella morbi ATCC 51271</name>
    <dbReference type="NCBI Taxonomy" id="592026"/>
    <lineage>
        <taxon>Bacteria</taxon>
        <taxon>Bacillati</taxon>
        <taxon>Bacillota</taxon>
        <taxon>Clostridia</taxon>
        <taxon>Lachnospirales</taxon>
        <taxon>Lachnospiraceae</taxon>
        <taxon>Catonella</taxon>
    </lineage>
</organism>
<evidence type="ECO:0000313" key="2">
    <source>
        <dbReference type="EMBL" id="ESL03232.1"/>
    </source>
</evidence>
<accession>V2Y566</accession>
<dbReference type="AlphaFoldDB" id="V2Y566"/>